<dbReference type="OrthoDB" id="3747626at2"/>
<feature type="transmembrane region" description="Helical" evidence="1">
    <location>
        <begin position="104"/>
        <end position="134"/>
    </location>
</feature>
<dbReference type="Proteomes" id="UP000321571">
    <property type="component" value="Unassembled WGS sequence"/>
</dbReference>
<proteinExistence type="predicted"/>
<dbReference type="EMBL" id="VDUX01000001">
    <property type="protein sequence ID" value="TXL63288.1"/>
    <property type="molecule type" value="Genomic_DNA"/>
</dbReference>
<keyword evidence="3" id="KW-1185">Reference proteome</keyword>
<evidence type="ECO:0000256" key="1">
    <source>
        <dbReference type="SAM" id="Phobius"/>
    </source>
</evidence>
<keyword evidence="1" id="KW-1133">Transmembrane helix</keyword>
<feature type="transmembrane region" description="Helical" evidence="1">
    <location>
        <begin position="21"/>
        <end position="39"/>
    </location>
</feature>
<protein>
    <submittedName>
        <fullName evidence="2">Uncharacterized protein</fullName>
    </submittedName>
</protein>
<sequence length="166" mass="17945">MPPPEYETSPSEVRNFARLQLGLTAVFLVLIYAMIGGLGEDVIPWWLIAALLVAVVVGAVLAERVWMSATPFPPDTDPEEMRAQAVGIFAGQVVRKQAYCQAPILLSALATFVFPYGGWPILVGAVPGLLVLAFETWPSLRNTSIAEAMLNADGAEAGLVESFREW</sequence>
<keyword evidence="1" id="KW-0472">Membrane</keyword>
<accession>A0A5C8NPX8</accession>
<comment type="caution">
    <text evidence="2">The sequence shown here is derived from an EMBL/GenBank/DDBJ whole genome shotgun (WGS) entry which is preliminary data.</text>
</comment>
<name>A0A5C8NPX8_9ACTN</name>
<keyword evidence="1" id="KW-0812">Transmembrane</keyword>
<evidence type="ECO:0000313" key="2">
    <source>
        <dbReference type="EMBL" id="TXL63288.1"/>
    </source>
</evidence>
<evidence type="ECO:0000313" key="3">
    <source>
        <dbReference type="Proteomes" id="UP000321571"/>
    </source>
</evidence>
<dbReference type="AlphaFoldDB" id="A0A5C8NPX8"/>
<organism evidence="2 3">
    <name type="scientific">Aeromicrobium terrae</name>
    <dbReference type="NCBI Taxonomy" id="2498846"/>
    <lineage>
        <taxon>Bacteria</taxon>
        <taxon>Bacillati</taxon>
        <taxon>Actinomycetota</taxon>
        <taxon>Actinomycetes</taxon>
        <taxon>Propionibacteriales</taxon>
        <taxon>Nocardioidaceae</taxon>
        <taxon>Aeromicrobium</taxon>
    </lineage>
</organism>
<reference evidence="2 3" key="1">
    <citation type="submission" date="2019-06" db="EMBL/GenBank/DDBJ databases">
        <title>Aeromicrobium sp. nov., isolated from a maize field.</title>
        <authorList>
            <person name="Lin S.-Y."/>
            <person name="Tsai C.-F."/>
            <person name="Young C.-C."/>
        </authorList>
    </citation>
    <scope>NUCLEOTIDE SEQUENCE [LARGE SCALE GENOMIC DNA]</scope>
    <source>
        <strain evidence="2 3">CC-CFT486</strain>
    </source>
</reference>
<dbReference type="RefSeq" id="WP_147683760.1">
    <property type="nucleotide sequence ID" value="NZ_VDUX01000001.1"/>
</dbReference>
<gene>
    <name evidence="2" type="ORF">FHP06_03415</name>
</gene>
<feature type="transmembrane region" description="Helical" evidence="1">
    <location>
        <begin position="45"/>
        <end position="62"/>
    </location>
</feature>